<evidence type="ECO:0008006" key="3">
    <source>
        <dbReference type="Google" id="ProtNLM"/>
    </source>
</evidence>
<dbReference type="AlphaFoldDB" id="A0A838ZTX7"/>
<dbReference type="EMBL" id="JACDZE010000004">
    <property type="protein sequence ID" value="MBA5630393.1"/>
    <property type="molecule type" value="Genomic_DNA"/>
</dbReference>
<proteinExistence type="predicted"/>
<organism evidence="1 2">
    <name type="scientific">Moheibacter lacus</name>
    <dbReference type="NCBI Taxonomy" id="2745851"/>
    <lineage>
        <taxon>Bacteria</taxon>
        <taxon>Pseudomonadati</taxon>
        <taxon>Bacteroidota</taxon>
        <taxon>Flavobacteriia</taxon>
        <taxon>Flavobacteriales</taxon>
        <taxon>Weeksellaceae</taxon>
        <taxon>Moheibacter</taxon>
    </lineage>
</organism>
<evidence type="ECO:0000313" key="2">
    <source>
        <dbReference type="Proteomes" id="UP000552241"/>
    </source>
</evidence>
<name>A0A838ZTX7_9FLAO</name>
<keyword evidence="2" id="KW-1185">Reference proteome</keyword>
<protein>
    <recommendedName>
        <fullName evidence="3">HNH endonuclease</fullName>
    </recommendedName>
</protein>
<dbReference type="Proteomes" id="UP000552241">
    <property type="component" value="Unassembled WGS sequence"/>
</dbReference>
<dbReference type="Gene3D" id="1.10.30.50">
    <property type="match status" value="1"/>
</dbReference>
<gene>
    <name evidence="1" type="ORF">HU137_11470</name>
</gene>
<evidence type="ECO:0000313" key="1">
    <source>
        <dbReference type="EMBL" id="MBA5630393.1"/>
    </source>
</evidence>
<dbReference type="RefSeq" id="WP_182043990.1">
    <property type="nucleotide sequence ID" value="NZ_JACDZE010000004.1"/>
</dbReference>
<accession>A0A838ZTX7</accession>
<sequence>MNYIDINLPHIIDAKDKHYEGLIDSIRKKINDITDLPIVSAFDNYINPYLETIIKGNPIELLECHNRVEPHLTPALTTTIQKVFKYQGWFDQKKKTMYDAYNLAENLDIPTCTYCNRIYTKTVINPSKITRPTFDHWFSKSDYPLLALSFFNLIPSCSICNSGVKGNNSFQIDTHFHPYIKHNDDNLKMDFKFSYEHKDYSTFKFKIKHNNKFSKDSTEAFKLIEIYETHEDEITDLRRLRDVYSDKYLEILKKNILKDTSISDEEIYRLAFGTYIDETKFDRRPLSKMKKDILEELGILKHLKKNGI</sequence>
<comment type="caution">
    <text evidence="1">The sequence shown here is derived from an EMBL/GenBank/DDBJ whole genome shotgun (WGS) entry which is preliminary data.</text>
</comment>
<reference evidence="1 2" key="1">
    <citation type="submission" date="2020-07" db="EMBL/GenBank/DDBJ databases">
        <title>Moheibacter lacus sp. nov., a member of the family Flavobacteriaceae isolated from freshwater lake sediment.</title>
        <authorList>
            <person name="Liu Y."/>
        </authorList>
    </citation>
    <scope>NUCLEOTIDE SEQUENCE [LARGE SCALE GENOMIC DNA]</scope>
    <source>
        <strain evidence="1 2">BDHS18</strain>
    </source>
</reference>